<dbReference type="Gene3D" id="1.20.1070.10">
    <property type="entry name" value="Rhodopsin 7-helix transmembrane proteins"/>
    <property type="match status" value="1"/>
</dbReference>
<dbReference type="AlphaFoldDB" id="H2ZH86"/>
<reference evidence="9" key="2">
    <citation type="submission" date="2025-08" db="UniProtKB">
        <authorList>
            <consortium name="Ensembl"/>
        </authorList>
    </citation>
    <scope>IDENTIFICATION</scope>
</reference>
<dbReference type="InParanoid" id="H2ZH86"/>
<evidence type="ECO:0000256" key="5">
    <source>
        <dbReference type="ARBA" id="ARBA00023136"/>
    </source>
</evidence>
<evidence type="ECO:0000256" key="3">
    <source>
        <dbReference type="ARBA" id="ARBA00022989"/>
    </source>
</evidence>
<name>H2ZH86_CIOSA</name>
<keyword evidence="10" id="KW-1185">Reference proteome</keyword>
<evidence type="ECO:0000313" key="10">
    <source>
        <dbReference type="Proteomes" id="UP000007875"/>
    </source>
</evidence>
<feature type="transmembrane region" description="Helical" evidence="8">
    <location>
        <begin position="117"/>
        <end position="136"/>
    </location>
</feature>
<reference evidence="10" key="1">
    <citation type="submission" date="2003-08" db="EMBL/GenBank/DDBJ databases">
        <authorList>
            <person name="Birren B."/>
            <person name="Nusbaum C."/>
            <person name="Abebe A."/>
            <person name="Abouelleil A."/>
            <person name="Adekoya E."/>
            <person name="Ait-zahra M."/>
            <person name="Allen N."/>
            <person name="Allen T."/>
            <person name="An P."/>
            <person name="Anderson M."/>
            <person name="Anderson S."/>
            <person name="Arachchi H."/>
            <person name="Armbruster J."/>
            <person name="Bachantsang P."/>
            <person name="Baldwin J."/>
            <person name="Barry A."/>
            <person name="Bayul T."/>
            <person name="Blitshsteyn B."/>
            <person name="Bloom T."/>
            <person name="Blye J."/>
            <person name="Boguslavskiy L."/>
            <person name="Borowsky M."/>
            <person name="Boukhgalter B."/>
            <person name="Brunache A."/>
            <person name="Butler J."/>
            <person name="Calixte N."/>
            <person name="Calvo S."/>
            <person name="Camarata J."/>
            <person name="Campo K."/>
            <person name="Chang J."/>
            <person name="Cheshatsang Y."/>
            <person name="Citroen M."/>
            <person name="Collymore A."/>
            <person name="Considine T."/>
            <person name="Cook A."/>
            <person name="Cooke P."/>
            <person name="Corum B."/>
            <person name="Cuomo C."/>
            <person name="David R."/>
            <person name="Dawoe T."/>
            <person name="Degray S."/>
            <person name="Dodge S."/>
            <person name="Dooley K."/>
            <person name="Dorje P."/>
            <person name="Dorjee K."/>
            <person name="Dorris L."/>
            <person name="Duffey N."/>
            <person name="Dupes A."/>
            <person name="Elkins T."/>
            <person name="Engels R."/>
            <person name="Erickson J."/>
            <person name="Farina A."/>
            <person name="Faro S."/>
            <person name="Ferreira P."/>
            <person name="Fischer H."/>
            <person name="Fitzgerald M."/>
            <person name="Foley K."/>
            <person name="Gage D."/>
            <person name="Galagan J."/>
            <person name="Gearin G."/>
            <person name="Gnerre S."/>
            <person name="Gnirke A."/>
            <person name="Goyette A."/>
            <person name="Graham J."/>
            <person name="Grandbois E."/>
            <person name="Gyaltsen K."/>
            <person name="Hafez N."/>
            <person name="Hagopian D."/>
            <person name="Hagos B."/>
            <person name="Hall J."/>
            <person name="Hatcher B."/>
            <person name="Heller A."/>
            <person name="Higgins H."/>
            <person name="Honan T."/>
            <person name="Horn A."/>
            <person name="Houde N."/>
            <person name="Hughes L."/>
            <person name="Hulme W."/>
            <person name="Husby E."/>
            <person name="Iliev I."/>
            <person name="Jaffe D."/>
            <person name="Jones C."/>
            <person name="Kamal M."/>
            <person name="Kamat A."/>
            <person name="Kamvysselis M."/>
            <person name="Karlsson E."/>
            <person name="Kells C."/>
            <person name="Kieu A."/>
            <person name="Kisner P."/>
            <person name="Kodira C."/>
            <person name="Kulbokas E."/>
            <person name="Labutti K."/>
            <person name="Lama D."/>
            <person name="Landers T."/>
            <person name="Leger J."/>
            <person name="Levine S."/>
            <person name="Lewis D."/>
            <person name="Lewis T."/>
            <person name="Lindblad-toh K."/>
            <person name="Liu X."/>
            <person name="Lokyitsang T."/>
            <person name="Lokyitsang Y."/>
            <person name="Lucien O."/>
            <person name="Lui A."/>
            <person name="Ma L.J."/>
            <person name="Mabbitt R."/>
            <person name="Macdonald J."/>
            <person name="Maclean C."/>
            <person name="Major J."/>
            <person name="Manning J."/>
            <person name="Marabella R."/>
            <person name="Maru K."/>
            <person name="Matthews C."/>
            <person name="Mauceli E."/>
            <person name="Mccarthy M."/>
            <person name="Mcdonough S."/>
            <person name="Mcghee T."/>
            <person name="Meldrim J."/>
            <person name="Meneus L."/>
            <person name="Mesirov J."/>
            <person name="Mihalev A."/>
            <person name="Mihova T."/>
            <person name="Mikkelsen T."/>
            <person name="Mlenga V."/>
            <person name="Moru K."/>
            <person name="Mozes J."/>
            <person name="Mulrain L."/>
            <person name="Munson G."/>
            <person name="Naylor J."/>
            <person name="Newes C."/>
            <person name="Nguyen C."/>
            <person name="Nguyen N."/>
            <person name="Nguyen T."/>
            <person name="Nicol R."/>
            <person name="Nielsen C."/>
            <person name="Nizzari M."/>
            <person name="Norbu C."/>
            <person name="Norbu N."/>
            <person name="O'donnell P."/>
            <person name="Okoawo O."/>
            <person name="O'leary S."/>
            <person name="Omotosho B."/>
            <person name="O'neill K."/>
            <person name="Osman S."/>
            <person name="Parker S."/>
            <person name="Perrin D."/>
            <person name="Phunkhang P."/>
            <person name="Piqani B."/>
            <person name="Purcell S."/>
            <person name="Rachupka T."/>
            <person name="Ramasamy U."/>
            <person name="Rameau R."/>
            <person name="Ray V."/>
            <person name="Raymond C."/>
            <person name="Retta R."/>
            <person name="Richardson S."/>
            <person name="Rise C."/>
            <person name="Rodriguez J."/>
            <person name="Rogers J."/>
            <person name="Rogov P."/>
            <person name="Rutman M."/>
            <person name="Schupbach R."/>
            <person name="Seaman C."/>
            <person name="Settipalli S."/>
            <person name="Sharpe T."/>
            <person name="Sheridan J."/>
            <person name="Sherpa N."/>
            <person name="Shi J."/>
            <person name="Smirnov S."/>
            <person name="Smith C."/>
            <person name="Sougnez C."/>
            <person name="Spencer B."/>
            <person name="Stalker J."/>
            <person name="Stange-thomann N."/>
            <person name="Stavropoulos S."/>
            <person name="Stetson K."/>
            <person name="Stone C."/>
            <person name="Stone S."/>
            <person name="Stubbs M."/>
            <person name="Talamas J."/>
            <person name="Tchuinga P."/>
            <person name="Tenzing P."/>
            <person name="Tesfaye S."/>
            <person name="Theodore J."/>
            <person name="Thoulutsang Y."/>
            <person name="Topham K."/>
            <person name="Towey S."/>
            <person name="Tsamla T."/>
            <person name="Tsomo N."/>
            <person name="Vallee D."/>
            <person name="Vassiliev H."/>
            <person name="Venkataraman V."/>
            <person name="Vinson J."/>
            <person name="Vo A."/>
            <person name="Wade C."/>
            <person name="Wang S."/>
            <person name="Wangchuk T."/>
            <person name="Wangdi T."/>
            <person name="Whittaker C."/>
            <person name="Wilkinson J."/>
            <person name="Wu Y."/>
            <person name="Wyman D."/>
            <person name="Yadav S."/>
            <person name="Yang S."/>
            <person name="Yang X."/>
            <person name="Yeager S."/>
            <person name="Yee E."/>
            <person name="Young G."/>
            <person name="Zainoun J."/>
            <person name="Zembeck L."/>
            <person name="Zimmer A."/>
            <person name="Zody M."/>
            <person name="Lander E."/>
        </authorList>
    </citation>
    <scope>NUCLEOTIDE SEQUENCE [LARGE SCALE GENOMIC DNA]</scope>
</reference>
<evidence type="ECO:0000256" key="2">
    <source>
        <dbReference type="ARBA" id="ARBA00022692"/>
    </source>
</evidence>
<sequence>MGLFSGFVSIGSVTWICIDRYYRRYKPEKAGLNYCFYVIIVWGLSFLAASGPAMGFGTYESAQENTVKCLIDLDNTDGNTIKYFMVIGVLYFFYPIFKMVKYNTLAQATEVEKTVVIAAPATFVIGYLPYLSYAILKLTIGLPPVNEAFIAFVYILPKFISVLNPYMYMRSDPELLRAAKDVVNFNFYTKMD</sequence>
<dbReference type="GO" id="GO:0004930">
    <property type="term" value="F:G protein-coupled receptor activity"/>
    <property type="evidence" value="ECO:0007669"/>
    <property type="project" value="UniProtKB-KW"/>
</dbReference>
<keyword evidence="6" id="KW-0675">Receptor</keyword>
<keyword evidence="2 8" id="KW-0812">Transmembrane</keyword>
<dbReference type="InterPro" id="IPR000276">
    <property type="entry name" value="GPCR_Rhodpsn"/>
</dbReference>
<dbReference type="GeneTree" id="ENSGT00530000064790"/>
<evidence type="ECO:0000256" key="7">
    <source>
        <dbReference type="ARBA" id="ARBA00023224"/>
    </source>
</evidence>
<evidence type="ECO:0008006" key="11">
    <source>
        <dbReference type="Google" id="ProtNLM"/>
    </source>
</evidence>
<comment type="subcellular location">
    <subcellularLocation>
        <location evidence="1">Membrane</location>
        <topology evidence="1">Multi-pass membrane protein</topology>
    </subcellularLocation>
</comment>
<evidence type="ECO:0000256" key="8">
    <source>
        <dbReference type="SAM" id="Phobius"/>
    </source>
</evidence>
<dbReference type="HOGENOM" id="CLU_086060_0_0_1"/>
<protein>
    <recommendedName>
        <fullName evidence="11">G-protein coupled receptors family 1 profile domain-containing protein</fullName>
    </recommendedName>
</protein>
<evidence type="ECO:0000256" key="4">
    <source>
        <dbReference type="ARBA" id="ARBA00023040"/>
    </source>
</evidence>
<keyword evidence="3 8" id="KW-1133">Transmembrane helix</keyword>
<dbReference type="Ensembl" id="ENSCSAVT00000017135.1">
    <property type="protein sequence ID" value="ENSCSAVP00000016952.1"/>
    <property type="gene ID" value="ENSCSAVG00000009974.1"/>
</dbReference>
<organism evidence="9 10">
    <name type="scientific">Ciona savignyi</name>
    <name type="common">Pacific transparent sea squirt</name>
    <dbReference type="NCBI Taxonomy" id="51511"/>
    <lineage>
        <taxon>Eukaryota</taxon>
        <taxon>Metazoa</taxon>
        <taxon>Chordata</taxon>
        <taxon>Tunicata</taxon>
        <taxon>Ascidiacea</taxon>
        <taxon>Phlebobranchia</taxon>
        <taxon>Cionidae</taxon>
        <taxon>Ciona</taxon>
    </lineage>
</organism>
<feature type="transmembrane region" description="Helical" evidence="8">
    <location>
        <begin position="34"/>
        <end position="54"/>
    </location>
</feature>
<evidence type="ECO:0000313" key="9">
    <source>
        <dbReference type="Ensembl" id="ENSCSAVP00000016952.1"/>
    </source>
</evidence>
<dbReference type="PANTHER" id="PTHR24240">
    <property type="entry name" value="OPSIN"/>
    <property type="match status" value="1"/>
</dbReference>
<dbReference type="GO" id="GO:0016020">
    <property type="term" value="C:membrane"/>
    <property type="evidence" value="ECO:0007669"/>
    <property type="project" value="UniProtKB-SubCell"/>
</dbReference>
<proteinExistence type="predicted"/>
<dbReference type="Pfam" id="PF00001">
    <property type="entry name" value="7tm_1"/>
    <property type="match status" value="1"/>
</dbReference>
<dbReference type="OMA" id="CIDRYYR"/>
<feature type="transmembrane region" description="Helical" evidence="8">
    <location>
        <begin position="148"/>
        <end position="168"/>
    </location>
</feature>
<accession>H2ZH86</accession>
<evidence type="ECO:0000256" key="1">
    <source>
        <dbReference type="ARBA" id="ARBA00004141"/>
    </source>
</evidence>
<dbReference type="SUPFAM" id="SSF81321">
    <property type="entry name" value="Family A G protein-coupled receptor-like"/>
    <property type="match status" value="1"/>
</dbReference>
<dbReference type="Proteomes" id="UP000007875">
    <property type="component" value="Unassembled WGS sequence"/>
</dbReference>
<keyword evidence="5 8" id="KW-0472">Membrane</keyword>
<dbReference type="InterPro" id="IPR050125">
    <property type="entry name" value="GPCR_opsins"/>
</dbReference>
<keyword evidence="4" id="KW-0297">G-protein coupled receptor</keyword>
<feature type="transmembrane region" description="Helical" evidence="8">
    <location>
        <begin position="80"/>
        <end position="97"/>
    </location>
</feature>
<keyword evidence="7" id="KW-0807">Transducer</keyword>
<reference evidence="9" key="3">
    <citation type="submission" date="2025-09" db="UniProtKB">
        <authorList>
            <consortium name="Ensembl"/>
        </authorList>
    </citation>
    <scope>IDENTIFICATION</scope>
</reference>
<evidence type="ECO:0000256" key="6">
    <source>
        <dbReference type="ARBA" id="ARBA00023170"/>
    </source>
</evidence>